<evidence type="ECO:0000256" key="4">
    <source>
        <dbReference type="ARBA" id="ARBA00022272"/>
    </source>
</evidence>
<evidence type="ECO:0000256" key="7">
    <source>
        <dbReference type="ARBA" id="ARBA00023141"/>
    </source>
</evidence>
<evidence type="ECO:0000256" key="8">
    <source>
        <dbReference type="ARBA" id="ARBA00023235"/>
    </source>
</evidence>
<keyword evidence="6 9" id="KW-0822">Tryptophan biosynthesis</keyword>
<dbReference type="Proteomes" id="UP000475249">
    <property type="component" value="Unassembled WGS sequence"/>
</dbReference>
<dbReference type="UniPathway" id="UPA00035">
    <property type="reaction ID" value="UER00042"/>
</dbReference>
<dbReference type="InterPro" id="IPR001240">
    <property type="entry name" value="PRAI_dom"/>
</dbReference>
<dbReference type="GO" id="GO:0000162">
    <property type="term" value="P:L-tryptophan biosynthetic process"/>
    <property type="evidence" value="ECO:0007669"/>
    <property type="project" value="UniProtKB-UniRule"/>
</dbReference>
<comment type="pathway">
    <text evidence="2 9">Amino-acid biosynthesis; L-tryptophan biosynthesis; L-tryptophan from chorismate: step 3/5.</text>
</comment>
<evidence type="ECO:0000256" key="9">
    <source>
        <dbReference type="HAMAP-Rule" id="MF_00135"/>
    </source>
</evidence>
<comment type="similarity">
    <text evidence="9">Belongs to the TrpF family.</text>
</comment>
<dbReference type="AlphaFoldDB" id="A0A6L9EBK5"/>
<dbReference type="InterPro" id="IPR013785">
    <property type="entry name" value="Aldolase_TIM"/>
</dbReference>
<gene>
    <name evidence="9" type="primary">trpF</name>
    <name evidence="11" type="ORF">GTQ38_07225</name>
</gene>
<evidence type="ECO:0000256" key="1">
    <source>
        <dbReference type="ARBA" id="ARBA00001164"/>
    </source>
</evidence>
<name>A0A6L9EBK5_9FLAO</name>
<evidence type="ECO:0000256" key="6">
    <source>
        <dbReference type="ARBA" id="ARBA00022822"/>
    </source>
</evidence>
<dbReference type="EMBL" id="WXYO01000003">
    <property type="protein sequence ID" value="NAS11789.1"/>
    <property type="molecule type" value="Genomic_DNA"/>
</dbReference>
<feature type="domain" description="N-(5'phosphoribosyl) anthranilate isomerase (PRAI)" evidence="10">
    <location>
        <begin position="11"/>
        <end position="205"/>
    </location>
</feature>
<dbReference type="EC" id="5.3.1.24" evidence="3 9"/>
<keyword evidence="7 9" id="KW-0057">Aromatic amino acid biosynthesis</keyword>
<dbReference type="PANTHER" id="PTHR42894">
    <property type="entry name" value="N-(5'-PHOSPHORIBOSYL)ANTHRANILATE ISOMERASE"/>
    <property type="match status" value="1"/>
</dbReference>
<dbReference type="InterPro" id="IPR011060">
    <property type="entry name" value="RibuloseP-bd_barrel"/>
</dbReference>
<keyword evidence="5 9" id="KW-0028">Amino-acid biosynthesis</keyword>
<dbReference type="GO" id="GO:0004640">
    <property type="term" value="F:phosphoribosylanthranilate isomerase activity"/>
    <property type="evidence" value="ECO:0007669"/>
    <property type="project" value="UniProtKB-UniRule"/>
</dbReference>
<evidence type="ECO:0000256" key="3">
    <source>
        <dbReference type="ARBA" id="ARBA00012572"/>
    </source>
</evidence>
<evidence type="ECO:0000313" key="11">
    <source>
        <dbReference type="EMBL" id="NAS11789.1"/>
    </source>
</evidence>
<evidence type="ECO:0000256" key="2">
    <source>
        <dbReference type="ARBA" id="ARBA00004664"/>
    </source>
</evidence>
<keyword evidence="8 9" id="KW-0413">Isomerase</keyword>
<dbReference type="Pfam" id="PF00697">
    <property type="entry name" value="PRAI"/>
    <property type="match status" value="1"/>
</dbReference>
<dbReference type="SUPFAM" id="SSF51366">
    <property type="entry name" value="Ribulose-phoshate binding barrel"/>
    <property type="match status" value="1"/>
</dbReference>
<dbReference type="Gene3D" id="3.20.20.70">
    <property type="entry name" value="Aldolase class I"/>
    <property type="match status" value="1"/>
</dbReference>
<organism evidence="11 12">
    <name type="scientific">Poritiphilus flavus</name>
    <dbReference type="NCBI Taxonomy" id="2697053"/>
    <lineage>
        <taxon>Bacteria</taxon>
        <taxon>Pseudomonadati</taxon>
        <taxon>Bacteroidota</taxon>
        <taxon>Flavobacteriia</taxon>
        <taxon>Flavobacteriales</taxon>
        <taxon>Flavobacteriaceae</taxon>
        <taxon>Poritiphilus</taxon>
    </lineage>
</organism>
<evidence type="ECO:0000256" key="5">
    <source>
        <dbReference type="ARBA" id="ARBA00022605"/>
    </source>
</evidence>
<proteinExistence type="inferred from homology"/>
<dbReference type="RefSeq" id="WP_161434833.1">
    <property type="nucleotide sequence ID" value="NZ_WXYO01000003.1"/>
</dbReference>
<reference evidence="11 12" key="1">
    <citation type="submission" date="2020-01" db="EMBL/GenBank/DDBJ databases">
        <title>Bacteria diversity of Porities sp.</title>
        <authorList>
            <person name="Wang G."/>
        </authorList>
    </citation>
    <scope>NUCLEOTIDE SEQUENCE [LARGE SCALE GENOMIC DNA]</scope>
    <source>
        <strain evidence="11 12">R33</strain>
    </source>
</reference>
<dbReference type="CDD" id="cd00405">
    <property type="entry name" value="PRAI"/>
    <property type="match status" value="1"/>
</dbReference>
<sequence length="213" mass="24346">MKLKVCGNKVNIEEVATLEPDYLGFIFWEPSARYFDGELAVLPKKIKKVGVFVDADFSNITDKIIKYDLELVQLHGTESPDYCSELFAQMKKTTGREIGIIKVFTIKDTFNFDRLKPYESVCDYYLFDTKGPLPGGNGYAFDWSILKDYPSSKPFFLSGGIGNESVEEIKAFMGTMVSELCEVIDVNSRFESEPGHKIIEELRRFRDFLDGEY</sequence>
<comment type="catalytic activity">
    <reaction evidence="1 9">
        <text>N-(5-phospho-beta-D-ribosyl)anthranilate = 1-(2-carboxyphenylamino)-1-deoxy-D-ribulose 5-phosphate</text>
        <dbReference type="Rhea" id="RHEA:21540"/>
        <dbReference type="ChEBI" id="CHEBI:18277"/>
        <dbReference type="ChEBI" id="CHEBI:58613"/>
        <dbReference type="EC" id="5.3.1.24"/>
    </reaction>
</comment>
<keyword evidence="12" id="KW-1185">Reference proteome</keyword>
<evidence type="ECO:0000313" key="12">
    <source>
        <dbReference type="Proteomes" id="UP000475249"/>
    </source>
</evidence>
<protein>
    <recommendedName>
        <fullName evidence="4 9">N-(5'-phosphoribosyl)anthranilate isomerase</fullName>
        <shortName evidence="9">PRAI</shortName>
        <ecNumber evidence="3 9">5.3.1.24</ecNumber>
    </recommendedName>
</protein>
<dbReference type="HAMAP" id="MF_00135">
    <property type="entry name" value="PRAI"/>
    <property type="match status" value="1"/>
</dbReference>
<comment type="caution">
    <text evidence="11">The sequence shown here is derived from an EMBL/GenBank/DDBJ whole genome shotgun (WGS) entry which is preliminary data.</text>
</comment>
<dbReference type="InterPro" id="IPR044643">
    <property type="entry name" value="TrpF_fam"/>
</dbReference>
<dbReference type="PANTHER" id="PTHR42894:SF1">
    <property type="entry name" value="N-(5'-PHOSPHORIBOSYL)ANTHRANILATE ISOMERASE"/>
    <property type="match status" value="1"/>
</dbReference>
<evidence type="ECO:0000259" key="10">
    <source>
        <dbReference type="Pfam" id="PF00697"/>
    </source>
</evidence>
<accession>A0A6L9EBK5</accession>